<dbReference type="GO" id="GO:0003677">
    <property type="term" value="F:DNA binding"/>
    <property type="evidence" value="ECO:0007669"/>
    <property type="project" value="UniProtKB-KW"/>
</dbReference>
<comment type="subcellular location">
    <subcellularLocation>
        <location evidence="1">Nucleus</location>
    </subcellularLocation>
</comment>
<feature type="region of interest" description="Disordered" evidence="6">
    <location>
        <begin position="714"/>
        <end position="738"/>
    </location>
</feature>
<dbReference type="AlphaFoldDB" id="A0A250WX53"/>
<feature type="compositionally biased region" description="Low complexity" evidence="6">
    <location>
        <begin position="387"/>
        <end position="403"/>
    </location>
</feature>
<keyword evidence="3" id="KW-0238">DNA-binding</keyword>
<dbReference type="InterPro" id="IPR036955">
    <property type="entry name" value="AP2/ERF_dom_sf"/>
</dbReference>
<feature type="compositionally biased region" description="Low complexity" evidence="6">
    <location>
        <begin position="203"/>
        <end position="213"/>
    </location>
</feature>
<feature type="region of interest" description="Disordered" evidence="6">
    <location>
        <begin position="377"/>
        <end position="486"/>
    </location>
</feature>
<feature type="domain" description="AP2/ERF" evidence="7">
    <location>
        <begin position="474"/>
        <end position="533"/>
    </location>
</feature>
<keyword evidence="4" id="KW-0804">Transcription</keyword>
<feature type="compositionally biased region" description="Polar residues" evidence="6">
    <location>
        <begin position="428"/>
        <end position="439"/>
    </location>
</feature>
<organism evidence="8 9">
    <name type="scientific">Chlamydomonas eustigma</name>
    <dbReference type="NCBI Taxonomy" id="1157962"/>
    <lineage>
        <taxon>Eukaryota</taxon>
        <taxon>Viridiplantae</taxon>
        <taxon>Chlorophyta</taxon>
        <taxon>core chlorophytes</taxon>
        <taxon>Chlorophyceae</taxon>
        <taxon>CS clade</taxon>
        <taxon>Chlamydomonadales</taxon>
        <taxon>Chlamydomonadaceae</taxon>
        <taxon>Chlamydomonas</taxon>
    </lineage>
</organism>
<evidence type="ECO:0000313" key="8">
    <source>
        <dbReference type="EMBL" id="GAX75110.1"/>
    </source>
</evidence>
<feature type="region of interest" description="Disordered" evidence="6">
    <location>
        <begin position="203"/>
        <end position="230"/>
    </location>
</feature>
<keyword evidence="2" id="KW-0805">Transcription regulation</keyword>
<evidence type="ECO:0000256" key="5">
    <source>
        <dbReference type="ARBA" id="ARBA00023242"/>
    </source>
</evidence>
<dbReference type="GO" id="GO:0003700">
    <property type="term" value="F:DNA-binding transcription factor activity"/>
    <property type="evidence" value="ECO:0007669"/>
    <property type="project" value="InterPro"/>
</dbReference>
<dbReference type="SUPFAM" id="SSF54171">
    <property type="entry name" value="DNA-binding domain"/>
    <property type="match status" value="1"/>
</dbReference>
<dbReference type="Gene3D" id="3.30.730.10">
    <property type="entry name" value="AP2/ERF domain"/>
    <property type="match status" value="1"/>
</dbReference>
<dbReference type="OrthoDB" id="10678454at2759"/>
<keyword evidence="5" id="KW-0539">Nucleus</keyword>
<comment type="caution">
    <text evidence="8">The sequence shown here is derived from an EMBL/GenBank/DDBJ whole genome shotgun (WGS) entry which is preliminary data.</text>
</comment>
<dbReference type="PROSITE" id="PS51032">
    <property type="entry name" value="AP2_ERF"/>
    <property type="match status" value="1"/>
</dbReference>
<dbReference type="InterPro" id="IPR001471">
    <property type="entry name" value="AP2/ERF_dom"/>
</dbReference>
<evidence type="ECO:0000256" key="1">
    <source>
        <dbReference type="ARBA" id="ARBA00004123"/>
    </source>
</evidence>
<gene>
    <name evidence="8" type="ORF">CEUSTIGMA_g2554.t1</name>
</gene>
<dbReference type="Proteomes" id="UP000232323">
    <property type="component" value="Unassembled WGS sequence"/>
</dbReference>
<name>A0A250WX53_9CHLO</name>
<protein>
    <recommendedName>
        <fullName evidence="7">AP2/ERF domain-containing protein</fullName>
    </recommendedName>
</protein>
<evidence type="ECO:0000256" key="4">
    <source>
        <dbReference type="ARBA" id="ARBA00023163"/>
    </source>
</evidence>
<sequence>MVEPSNTRWVCRGVYDSSEAANIAVSRERVSHTGLMEQHNVKSQVSAVESLGNKSMYSQTQVSPIMLVSAEAGPRSAEYFLANSSGQQYVSYIQSETAGLTGNVSFAGRTAFQQESLQGLPFSAVVNGKRTPNVALLRKARSTDEVPDSKRARQASESQDISVRSSETMWACPVPSDKPSPASILCAMKSSGSLNSPIIFQQEHPQQQQLQHPSSMKGLQLAPGPESHHHHIKKYLTDSGAPIKVLQLKPPSNSHLFSNQNSIQISHQQTPVYESTQQPQQLLSQQLVQLPSGQYVLLGSSTQYSQPIPAPSSASTAVSTGAPGSRTSTGLLRSLSLQQQQQQCHESAPVQQLAVQTVDGIKVMTMDQVRQMVLREQQDLQHKHHQQQQQQQAAVQQASQASHRPTLHAYPGSIAPQQGTNAHYLLNSMYSTGGPTTPRSKPGRGTRPSHSFSSAEHMNHRRNKRPGRVPAPHADRGGLHHITQGPDGRWKAQLWSKGKMYYSKRFVCAESAARAADLLIYKAQGPSAETNFPVSSEVRSLLDTLSLEQVGRLTVISANLHPETIASYIRKVELEVRNEDITRGPAEPHDRLHPGGLSLKPALRRYSHKGSMDGALVATETKRWSANPERGNPHAMVLDLHKSAGIRSQVPSEKLVLVETQRGTGFRLELSGVVPDMGTAGKREGVVEDAEVDEDRVYKDQGFYQVSVCSSEGMEEGRADSGLCQEEEGDADGSQGHDVDAAVSGEEQEGVREGISLHHNVEGPAIIKQDHHELAAGSSEDEEGKACSILHKEEDVPSDISHNEVVAGVMERREILKAGAILSYNEGGRMGSSPGSEGEFTSWEISHRLVGATQSLVV</sequence>
<evidence type="ECO:0000313" key="9">
    <source>
        <dbReference type="Proteomes" id="UP000232323"/>
    </source>
</evidence>
<feature type="compositionally biased region" description="Polar residues" evidence="6">
    <location>
        <begin position="155"/>
        <end position="168"/>
    </location>
</feature>
<reference evidence="8 9" key="1">
    <citation type="submission" date="2017-08" db="EMBL/GenBank/DDBJ databases">
        <title>Acidophilic green algal genome provides insights into adaptation to an acidic environment.</title>
        <authorList>
            <person name="Hirooka S."/>
            <person name="Hirose Y."/>
            <person name="Kanesaki Y."/>
            <person name="Higuchi S."/>
            <person name="Fujiwara T."/>
            <person name="Onuma R."/>
            <person name="Era A."/>
            <person name="Ohbayashi R."/>
            <person name="Uzuka A."/>
            <person name="Nozaki H."/>
            <person name="Yoshikawa H."/>
            <person name="Miyagishima S.Y."/>
        </authorList>
    </citation>
    <scope>NUCLEOTIDE SEQUENCE [LARGE SCALE GENOMIC DNA]</scope>
    <source>
        <strain evidence="8 9">NIES-2499</strain>
    </source>
</reference>
<feature type="region of interest" description="Disordered" evidence="6">
    <location>
        <begin position="138"/>
        <end position="175"/>
    </location>
</feature>
<keyword evidence="9" id="KW-1185">Reference proteome</keyword>
<evidence type="ECO:0000256" key="3">
    <source>
        <dbReference type="ARBA" id="ARBA00023125"/>
    </source>
</evidence>
<proteinExistence type="predicted"/>
<accession>A0A250WX53</accession>
<evidence type="ECO:0000256" key="6">
    <source>
        <dbReference type="SAM" id="MobiDB-lite"/>
    </source>
</evidence>
<dbReference type="EMBL" id="BEGY01000010">
    <property type="protein sequence ID" value="GAX75110.1"/>
    <property type="molecule type" value="Genomic_DNA"/>
</dbReference>
<dbReference type="GO" id="GO:0005634">
    <property type="term" value="C:nucleus"/>
    <property type="evidence" value="ECO:0007669"/>
    <property type="project" value="UniProtKB-SubCell"/>
</dbReference>
<dbReference type="InterPro" id="IPR016177">
    <property type="entry name" value="DNA-bd_dom_sf"/>
</dbReference>
<evidence type="ECO:0000256" key="2">
    <source>
        <dbReference type="ARBA" id="ARBA00023015"/>
    </source>
</evidence>
<feature type="region of interest" description="Disordered" evidence="6">
    <location>
        <begin position="305"/>
        <end position="328"/>
    </location>
</feature>
<feature type="compositionally biased region" description="Basic and acidic residues" evidence="6">
    <location>
        <begin position="141"/>
        <end position="151"/>
    </location>
</feature>
<evidence type="ECO:0000259" key="7">
    <source>
        <dbReference type="PROSITE" id="PS51032"/>
    </source>
</evidence>